<reference evidence="4" key="1">
    <citation type="submission" date="2013-08" db="EMBL/GenBank/DDBJ databases">
        <authorList>
            <person name="Mendez C."/>
            <person name="Richter M."/>
            <person name="Ferrer M."/>
            <person name="Sanchez J."/>
        </authorList>
    </citation>
    <scope>NUCLEOTIDE SEQUENCE</scope>
</reference>
<dbReference type="GO" id="GO:0005829">
    <property type="term" value="C:cytosol"/>
    <property type="evidence" value="ECO:0007669"/>
    <property type="project" value="TreeGrafter"/>
</dbReference>
<dbReference type="AlphaFoldDB" id="T1ACZ8"/>
<dbReference type="Gene3D" id="3.30.230.120">
    <property type="match status" value="1"/>
</dbReference>
<keyword evidence="1" id="KW-0547">Nucleotide-binding</keyword>
<evidence type="ECO:0000259" key="3">
    <source>
        <dbReference type="Pfam" id="PF00288"/>
    </source>
</evidence>
<dbReference type="GO" id="GO:0006012">
    <property type="term" value="P:galactose metabolic process"/>
    <property type="evidence" value="ECO:0007669"/>
    <property type="project" value="TreeGrafter"/>
</dbReference>
<evidence type="ECO:0000256" key="2">
    <source>
        <dbReference type="ARBA" id="ARBA00022840"/>
    </source>
</evidence>
<dbReference type="InterPro" id="IPR006204">
    <property type="entry name" value="GHMP_kinase_N_dom"/>
</dbReference>
<evidence type="ECO:0000313" key="4">
    <source>
        <dbReference type="EMBL" id="EQD54508.1"/>
    </source>
</evidence>
<keyword evidence="2" id="KW-0067">ATP-binding</keyword>
<protein>
    <submittedName>
        <fullName evidence="4">GHMP kinase</fullName>
        <ecNumber evidence="4">2.7.-.-</ecNumber>
    </submittedName>
</protein>
<keyword evidence="4" id="KW-0808">Transferase</keyword>
<reference evidence="4" key="2">
    <citation type="journal article" date="2014" name="ISME J.">
        <title>Microbial stratification in low pH oxic and suboxic macroscopic growths along an acid mine drainage.</title>
        <authorList>
            <person name="Mendez-Garcia C."/>
            <person name="Mesa V."/>
            <person name="Sprenger R.R."/>
            <person name="Richter M."/>
            <person name="Diez M.S."/>
            <person name="Solano J."/>
            <person name="Bargiela R."/>
            <person name="Golyshina O.V."/>
            <person name="Manteca A."/>
            <person name="Ramos J.L."/>
            <person name="Gallego J.R."/>
            <person name="Llorente I."/>
            <person name="Martins Dos Santos V.A."/>
            <person name="Jensen O.N."/>
            <person name="Pelaez A.I."/>
            <person name="Sanchez J."/>
            <person name="Ferrer M."/>
        </authorList>
    </citation>
    <scope>NUCLEOTIDE SEQUENCE</scope>
</reference>
<name>T1ACZ8_9ZZZZ</name>
<dbReference type="InterPro" id="IPR001174">
    <property type="entry name" value="HddA/FKP"/>
</dbReference>
<dbReference type="PANTHER" id="PTHR10457:SF29">
    <property type="entry name" value="LMBP PROTEIN"/>
    <property type="match status" value="1"/>
</dbReference>
<dbReference type="PANTHER" id="PTHR10457">
    <property type="entry name" value="MEVALONATE KINASE/GALACTOKINASE"/>
    <property type="match status" value="1"/>
</dbReference>
<dbReference type="SUPFAM" id="SSF54211">
    <property type="entry name" value="Ribosomal protein S5 domain 2-like"/>
    <property type="match status" value="1"/>
</dbReference>
<keyword evidence="4" id="KW-0418">Kinase</keyword>
<feature type="non-terminal residue" evidence="4">
    <location>
        <position position="210"/>
    </location>
</feature>
<dbReference type="GO" id="GO:0004335">
    <property type="term" value="F:galactokinase activity"/>
    <property type="evidence" value="ECO:0007669"/>
    <property type="project" value="TreeGrafter"/>
</dbReference>
<feature type="domain" description="GHMP kinase N-terminal" evidence="3">
    <location>
        <begin position="75"/>
        <end position="157"/>
    </location>
</feature>
<dbReference type="InterPro" id="IPR020568">
    <property type="entry name" value="Ribosomal_Su5_D2-typ_SF"/>
</dbReference>
<accession>T1ACZ8</accession>
<sequence length="210" mass="23205">MIISRTPLRVSLAGGGTDLASYYRTRGGGEVVSAALDRYVYVLVNEKFDQDIRVSYSRTAEYVRRVEDVNHPMVREAMRTTGVTEAVEIVTVSDIPAEGTGLGSSSSFAVGILNALWAFRGQLKSPRELAEEACRIEIEHLGEPSGKQDQYAAAFGGLRHYTFLPDDSVSVEPLPLSRAETERFEGYLSLYYTGTTRRSGQILGEQNRRS</sequence>
<evidence type="ECO:0000256" key="1">
    <source>
        <dbReference type="ARBA" id="ARBA00022741"/>
    </source>
</evidence>
<comment type="caution">
    <text evidence="4">The sequence shown here is derived from an EMBL/GenBank/DDBJ whole genome shotgun (WGS) entry which is preliminary data.</text>
</comment>
<dbReference type="Pfam" id="PF00288">
    <property type="entry name" value="GHMP_kinases_N"/>
    <property type="match status" value="1"/>
</dbReference>
<gene>
    <name evidence="4" type="ORF">B1B_09658</name>
</gene>
<dbReference type="GO" id="GO:0005524">
    <property type="term" value="F:ATP binding"/>
    <property type="evidence" value="ECO:0007669"/>
    <property type="project" value="UniProtKB-KW"/>
</dbReference>
<dbReference type="PRINTS" id="PR00960">
    <property type="entry name" value="LMBPPROTEIN"/>
</dbReference>
<proteinExistence type="predicted"/>
<dbReference type="EC" id="2.7.-.-" evidence="4"/>
<dbReference type="EMBL" id="AUZY01006401">
    <property type="protein sequence ID" value="EQD54508.1"/>
    <property type="molecule type" value="Genomic_DNA"/>
</dbReference>
<organism evidence="4">
    <name type="scientific">mine drainage metagenome</name>
    <dbReference type="NCBI Taxonomy" id="410659"/>
    <lineage>
        <taxon>unclassified sequences</taxon>
        <taxon>metagenomes</taxon>
        <taxon>ecological metagenomes</taxon>
    </lineage>
</organism>